<dbReference type="GeneID" id="19238559"/>
<dbReference type="SUPFAM" id="SSF53474">
    <property type="entry name" value="alpha/beta-Hydrolases"/>
    <property type="match status" value="1"/>
</dbReference>
<dbReference type="InterPro" id="IPR050654">
    <property type="entry name" value="AChE-related_enzymes"/>
</dbReference>
<evidence type="ECO:0000313" key="7">
    <source>
        <dbReference type="EMBL" id="ERF71363.1"/>
    </source>
</evidence>
<evidence type="ECO:0000256" key="4">
    <source>
        <dbReference type="PIRSR" id="PIRSR600997-1"/>
    </source>
</evidence>
<evidence type="ECO:0000256" key="1">
    <source>
        <dbReference type="ARBA" id="ARBA00005964"/>
    </source>
</evidence>
<evidence type="ECO:0000256" key="5">
    <source>
        <dbReference type="RuleBase" id="RU361235"/>
    </source>
</evidence>
<dbReference type="InterPro" id="IPR019826">
    <property type="entry name" value="Carboxylesterase_B_AS"/>
</dbReference>
<evidence type="ECO:0000313" key="8">
    <source>
        <dbReference type="Proteomes" id="UP000019373"/>
    </source>
</evidence>
<dbReference type="InterPro" id="IPR002018">
    <property type="entry name" value="CarbesteraseB"/>
</dbReference>
<dbReference type="Proteomes" id="UP000019373">
    <property type="component" value="Unassembled WGS sequence"/>
</dbReference>
<accession>U1GGX3</accession>
<proteinExistence type="inferred from homology"/>
<dbReference type="PROSITE" id="PS00122">
    <property type="entry name" value="CARBOXYLESTERASE_B_1"/>
    <property type="match status" value="1"/>
</dbReference>
<keyword evidence="8" id="KW-1185">Reference proteome</keyword>
<dbReference type="EC" id="3.1.1.-" evidence="5"/>
<dbReference type="eggNOG" id="KOG1516">
    <property type="taxonomic scope" value="Eukaryota"/>
</dbReference>
<dbReference type="Gene3D" id="3.40.50.1820">
    <property type="entry name" value="alpha/beta hydrolase"/>
    <property type="match status" value="1"/>
</dbReference>
<dbReference type="HOGENOM" id="CLU_006586_15_0_1"/>
<dbReference type="AlphaFoldDB" id="U1GGX3"/>
<feature type="active site" description="Charge relay system" evidence="4">
    <location>
        <position position="359"/>
    </location>
</feature>
<gene>
    <name evidence="7" type="ORF">EPUS_03518</name>
</gene>
<dbReference type="InterPro" id="IPR029058">
    <property type="entry name" value="AB_hydrolase_fold"/>
</dbReference>
<organism evidence="7 8">
    <name type="scientific">Endocarpon pusillum (strain Z07020 / HMAS-L-300199)</name>
    <name type="common">Lichen-forming fungus</name>
    <dbReference type="NCBI Taxonomy" id="1263415"/>
    <lineage>
        <taxon>Eukaryota</taxon>
        <taxon>Fungi</taxon>
        <taxon>Dikarya</taxon>
        <taxon>Ascomycota</taxon>
        <taxon>Pezizomycotina</taxon>
        <taxon>Eurotiomycetes</taxon>
        <taxon>Chaetothyriomycetidae</taxon>
        <taxon>Verrucariales</taxon>
        <taxon>Verrucariaceae</taxon>
        <taxon>Endocarpon</taxon>
    </lineage>
</organism>
<dbReference type="EMBL" id="KE721224">
    <property type="protein sequence ID" value="ERF71363.1"/>
    <property type="molecule type" value="Genomic_DNA"/>
</dbReference>
<dbReference type="PANTHER" id="PTHR43918">
    <property type="entry name" value="ACETYLCHOLINESTERASE"/>
    <property type="match status" value="1"/>
</dbReference>
<evidence type="ECO:0000259" key="6">
    <source>
        <dbReference type="Pfam" id="PF00135"/>
    </source>
</evidence>
<keyword evidence="5" id="KW-0732">Signal</keyword>
<dbReference type="Pfam" id="PF00135">
    <property type="entry name" value="COesterase"/>
    <property type="match status" value="1"/>
</dbReference>
<keyword evidence="3" id="KW-1015">Disulfide bond</keyword>
<dbReference type="InterPro" id="IPR000997">
    <property type="entry name" value="Cholinesterase"/>
</dbReference>
<keyword evidence="2 5" id="KW-0378">Hydrolase</keyword>
<feature type="chain" id="PRO_5005147375" description="Carboxylic ester hydrolase" evidence="5">
    <location>
        <begin position="30"/>
        <end position="546"/>
    </location>
</feature>
<comment type="similarity">
    <text evidence="1 5">Belongs to the type-B carboxylesterase/lipase family.</text>
</comment>
<feature type="active site" description="Charge relay system" evidence="4">
    <location>
        <position position="454"/>
    </location>
</feature>
<protein>
    <recommendedName>
        <fullName evidence="5">Carboxylic ester hydrolase</fullName>
        <ecNumber evidence="5">3.1.1.-</ecNumber>
    </recommendedName>
</protein>
<dbReference type="InterPro" id="IPR019819">
    <property type="entry name" value="Carboxylesterase_B_CS"/>
</dbReference>
<dbReference type="GO" id="GO:0004104">
    <property type="term" value="F:cholinesterase activity"/>
    <property type="evidence" value="ECO:0007669"/>
    <property type="project" value="InterPro"/>
</dbReference>
<feature type="active site" description="Acyl-ester intermediate" evidence="4">
    <location>
        <position position="242"/>
    </location>
</feature>
<dbReference type="PANTHER" id="PTHR43918:SF4">
    <property type="entry name" value="CARBOXYLIC ESTER HYDROLASE"/>
    <property type="match status" value="1"/>
</dbReference>
<dbReference type="RefSeq" id="XP_007803065.1">
    <property type="nucleotide sequence ID" value="XM_007804874.1"/>
</dbReference>
<sequence length="546" mass="58822">MLFMNAMKSVLSTRLWSGCFLLLPALCQASSRHCDAWDSAPTVTLASGVLVGTTTSLPSATAVVNKFLGVPFANSPPERFSPPQDPRPWSQPLSVLAVKPACIQQWPYAQEVRDFVQRLWNNPGGPPPAESEDCLYLNVFAPSTAPPPGGRAILFWLYGGSLQWGQASNLWYDGSVLAAYQDVIVVAPNYRTNVFGFSNSPQLPLASRNAGFLDQRQALAWVQANIVHFGGDPSKVTIFGWSAGGSSVDNLVTTTPKDPPFRAAIMESGQYTYGTYFPKGVGLAAWQSLTEALNCSAVRDALACVRAADAMKIKEIIEVASLFFIPTVDNVTQLANPSQARSERRIANVPLMLGTTAQEARTPLGLNNLMASLGNSFPDEPQLRADIVAAYPIGQGGLNTEYDIITQIDTEIRSQCVSSLIASRNIEAGYPTWRYIFNATFPNNEAFPNGGAYHGTQVPLVFGTYPSVNATAQEVALSSYMQAAWAGFAKNPERGPGWNQVGSFDGVDLGVLGQGGSAGVTVMKSAEVDFRCGLYWAALERNGIFY</sequence>
<evidence type="ECO:0000256" key="3">
    <source>
        <dbReference type="ARBA" id="ARBA00023157"/>
    </source>
</evidence>
<dbReference type="ESTHER" id="endpu-u1ggx3">
    <property type="family name" value="Fungal_carboxylesterase_lipase"/>
</dbReference>
<feature type="signal peptide" evidence="5">
    <location>
        <begin position="1"/>
        <end position="29"/>
    </location>
</feature>
<dbReference type="PROSITE" id="PS00941">
    <property type="entry name" value="CARBOXYLESTERASE_B_2"/>
    <property type="match status" value="1"/>
</dbReference>
<name>U1GGX3_ENDPU</name>
<reference evidence="8" key="1">
    <citation type="journal article" date="2014" name="BMC Genomics">
        <title>Genome characteristics reveal the impact of lichenization on lichen-forming fungus Endocarpon pusillum Hedwig (Verrucariales, Ascomycota).</title>
        <authorList>
            <person name="Wang Y.-Y."/>
            <person name="Liu B."/>
            <person name="Zhang X.-Y."/>
            <person name="Zhou Q.-M."/>
            <person name="Zhang T."/>
            <person name="Li H."/>
            <person name="Yu Y.-F."/>
            <person name="Zhang X.-L."/>
            <person name="Hao X.-Y."/>
            <person name="Wang M."/>
            <person name="Wang L."/>
            <person name="Wei J.-C."/>
        </authorList>
    </citation>
    <scope>NUCLEOTIDE SEQUENCE [LARGE SCALE GENOMIC DNA]</scope>
    <source>
        <strain evidence="8">Z07020 / HMAS-L-300199</strain>
    </source>
</reference>
<dbReference type="PRINTS" id="PR00878">
    <property type="entry name" value="CHOLNESTRASE"/>
</dbReference>
<feature type="domain" description="Carboxylesterase type B" evidence="6">
    <location>
        <begin position="40"/>
        <end position="492"/>
    </location>
</feature>
<dbReference type="OMA" id="CPIRYVA"/>
<evidence type="ECO:0000256" key="2">
    <source>
        <dbReference type="ARBA" id="ARBA00022801"/>
    </source>
</evidence>
<dbReference type="OrthoDB" id="408631at2759"/>